<organism evidence="4 5">
    <name type="scientific">Zhongshania aliphaticivorans</name>
    <dbReference type="NCBI Taxonomy" id="1470434"/>
    <lineage>
        <taxon>Bacteria</taxon>
        <taxon>Pseudomonadati</taxon>
        <taxon>Pseudomonadota</taxon>
        <taxon>Gammaproteobacteria</taxon>
        <taxon>Cellvibrionales</taxon>
        <taxon>Spongiibacteraceae</taxon>
        <taxon>Zhongshania</taxon>
    </lineage>
</organism>
<dbReference type="Proteomes" id="UP000435877">
    <property type="component" value="Unassembled WGS sequence"/>
</dbReference>
<evidence type="ECO:0000313" key="5">
    <source>
        <dbReference type="Proteomes" id="UP000435877"/>
    </source>
</evidence>
<dbReference type="InterPro" id="IPR051534">
    <property type="entry name" value="CBASS_pafABC_assoc_protein"/>
</dbReference>
<protein>
    <submittedName>
        <fullName evidence="4">Uncharacterized protein</fullName>
    </submittedName>
</protein>
<dbReference type="Pfam" id="PF25583">
    <property type="entry name" value="WCX"/>
    <property type="match status" value="1"/>
</dbReference>
<feature type="domain" description="WCX" evidence="2">
    <location>
        <begin position="252"/>
        <end position="328"/>
    </location>
</feature>
<evidence type="ECO:0000259" key="1">
    <source>
        <dbReference type="Pfam" id="PF13280"/>
    </source>
</evidence>
<dbReference type="OrthoDB" id="8595817at2"/>
<dbReference type="PANTHER" id="PTHR34580:SF1">
    <property type="entry name" value="PROTEIN PAFC"/>
    <property type="match status" value="1"/>
</dbReference>
<dbReference type="InterPro" id="IPR057727">
    <property type="entry name" value="WCX_dom"/>
</dbReference>
<dbReference type="EMBL" id="CACSIK010000001">
    <property type="protein sequence ID" value="CAA0085939.1"/>
    <property type="molecule type" value="Genomic_DNA"/>
</dbReference>
<reference evidence="5 6" key="1">
    <citation type="submission" date="2019-11" db="EMBL/GenBank/DDBJ databases">
        <authorList>
            <person name="Holert J."/>
        </authorList>
    </citation>
    <scope>NUCLEOTIDE SEQUENCE [LARGE SCALE GENOMIC DNA]</scope>
    <source>
        <strain evidence="3">BC3_2A</strain>
        <strain evidence="4">SB11_1A</strain>
    </source>
</reference>
<accession>A0A5S9N7M9</accession>
<dbReference type="AlphaFoldDB" id="A0A5S9N7M9"/>
<evidence type="ECO:0000259" key="2">
    <source>
        <dbReference type="Pfam" id="PF25583"/>
    </source>
</evidence>
<evidence type="ECO:0000313" key="6">
    <source>
        <dbReference type="Proteomes" id="UP000439591"/>
    </source>
</evidence>
<evidence type="ECO:0000313" key="3">
    <source>
        <dbReference type="EMBL" id="CAA0079875.1"/>
    </source>
</evidence>
<evidence type="ECO:0000313" key="4">
    <source>
        <dbReference type="EMBL" id="CAA0085939.1"/>
    </source>
</evidence>
<dbReference type="PROSITE" id="PS52050">
    <property type="entry name" value="WYL"/>
    <property type="match status" value="1"/>
</dbReference>
<dbReference type="Proteomes" id="UP000439591">
    <property type="component" value="Unassembled WGS sequence"/>
</dbReference>
<keyword evidence="5" id="KW-1185">Reference proteome</keyword>
<dbReference type="InterPro" id="IPR026881">
    <property type="entry name" value="WYL_dom"/>
</dbReference>
<sequence length="335" mass="38067">MIPVGDLDMGKKIQRIMAMLSLIPREPAKISTDRLMGYLSDAGLAVTQRTIQRDLHEISTTYPIVLDERSKPFGWSYMAGYSYQGVTMNPFEALAFIIAAREFSSRLPSGVAQYLTPQVIVAKRALESYSSNLAAFDKKVVRISAGFKLQPAEINHSILDAVYDGLLREKILELDYTLKKRVRVHPLGLIFKDQITYLVGTFWNYKDVRQLALHRIKNCIVTDSDLKVPVGFNLQKYEETGALGCLKSNKKINLELKMRIAAAKHLRDTPISDDQVITEPDMEGWVTVSGTLPDREDFRWWILGFGEQVEVIKPLALRKNIIITAKRMRELYGEE</sequence>
<dbReference type="EMBL" id="CACSIM010000001">
    <property type="protein sequence ID" value="CAA0079875.1"/>
    <property type="molecule type" value="Genomic_DNA"/>
</dbReference>
<dbReference type="PANTHER" id="PTHR34580">
    <property type="match status" value="1"/>
</dbReference>
<dbReference type="Pfam" id="PF13280">
    <property type="entry name" value="WYL"/>
    <property type="match status" value="1"/>
</dbReference>
<feature type="domain" description="WYL" evidence="1">
    <location>
        <begin position="158"/>
        <end position="218"/>
    </location>
</feature>
<name>A0A5S9N7M9_9GAMM</name>
<proteinExistence type="predicted"/>
<gene>
    <name evidence="4" type="ORF">IHBHHGIJ_00929</name>
    <name evidence="3" type="ORF">KFEGEMFD_00222</name>
</gene>
<dbReference type="RefSeq" id="WP_159267583.1">
    <property type="nucleotide sequence ID" value="NZ_CACSIK010000001.1"/>
</dbReference>